<dbReference type="Proteomes" id="UP000266016">
    <property type="component" value="Unassembled WGS sequence"/>
</dbReference>
<comment type="caution">
    <text evidence="1">The sequence shown here is derived from an EMBL/GenBank/DDBJ whole genome shotgun (WGS) entry which is preliminary data.</text>
</comment>
<evidence type="ECO:0000313" key="1">
    <source>
        <dbReference type="EMBL" id="RID86080.1"/>
    </source>
</evidence>
<proteinExistence type="predicted"/>
<keyword evidence="2" id="KW-1185">Reference proteome</keyword>
<dbReference type="RefSeq" id="WP_119117018.1">
    <property type="nucleotide sequence ID" value="NZ_QWVS01000016.1"/>
</dbReference>
<reference evidence="1 2" key="1">
    <citation type="submission" date="2018-08" db="EMBL/GenBank/DDBJ databases">
        <title>Bacillus jemisoniae sp. nov., Bacillus chryseoplanitiae sp. nov., Bacillus resnikiae sp. nov., and Bacillus frankliniae sp. nov., isolated from Viking spacecraft and associated surfaces.</title>
        <authorList>
            <person name="Seuylemezian A."/>
            <person name="Vaishampayan P."/>
        </authorList>
    </citation>
    <scope>NUCLEOTIDE SEQUENCE [LARGE SCALE GENOMIC DNA]</scope>
    <source>
        <strain evidence="1 2">MA001</strain>
    </source>
</reference>
<name>A0A398BED8_9BACI</name>
<dbReference type="AlphaFoldDB" id="A0A398BED8"/>
<accession>A0A398BED8</accession>
<sequence length="159" mass="18370">MLTFAEKLAIIESFPQLQRKDVSLGRVNFHFEESVYDRKVVVQHLHPNGNGFVYAGHLSPSMTDKKGMVNIREYSEEELRTVVEDSIAYLSHFEEAEEMVDEFADLEGVWIGPEKQELTLAQEDLLWNIYAGVNLEECFESPIEAERYLLEEGFHKKKG</sequence>
<evidence type="ECO:0000313" key="2">
    <source>
        <dbReference type="Proteomes" id="UP000266016"/>
    </source>
</evidence>
<organism evidence="1 2">
    <name type="scientific">Peribacillus asahii</name>
    <dbReference type="NCBI Taxonomy" id="228899"/>
    <lineage>
        <taxon>Bacteria</taxon>
        <taxon>Bacillati</taxon>
        <taxon>Bacillota</taxon>
        <taxon>Bacilli</taxon>
        <taxon>Bacillales</taxon>
        <taxon>Bacillaceae</taxon>
        <taxon>Peribacillus</taxon>
    </lineage>
</organism>
<dbReference type="EMBL" id="QWVS01000016">
    <property type="protein sequence ID" value="RID86080.1"/>
    <property type="molecule type" value="Genomic_DNA"/>
</dbReference>
<protein>
    <submittedName>
        <fullName evidence="1">Uncharacterized protein</fullName>
    </submittedName>
</protein>
<gene>
    <name evidence="1" type="ORF">D1953_09900</name>
</gene>